<dbReference type="SMART" id="SM00100">
    <property type="entry name" value="cNMP"/>
    <property type="match status" value="1"/>
</dbReference>
<dbReference type="Pfam" id="PF00027">
    <property type="entry name" value="cNMP_binding"/>
    <property type="match status" value="1"/>
</dbReference>
<organism evidence="2 3">
    <name type="scientific">Pseudopedobacter beijingensis</name>
    <dbReference type="NCBI Taxonomy" id="1207056"/>
    <lineage>
        <taxon>Bacteria</taxon>
        <taxon>Pseudomonadati</taxon>
        <taxon>Bacteroidota</taxon>
        <taxon>Sphingobacteriia</taxon>
        <taxon>Sphingobacteriales</taxon>
        <taxon>Sphingobacteriaceae</taxon>
        <taxon>Pseudopedobacter</taxon>
    </lineage>
</organism>
<comment type="caution">
    <text evidence="2">The sequence shown here is derived from an EMBL/GenBank/DDBJ whole genome shotgun (WGS) entry which is preliminary data.</text>
</comment>
<dbReference type="Gene3D" id="2.60.120.10">
    <property type="entry name" value="Jelly Rolls"/>
    <property type="match status" value="1"/>
</dbReference>
<accession>A0ABW4IDW9</accession>
<dbReference type="RefSeq" id="WP_379662551.1">
    <property type="nucleotide sequence ID" value="NZ_JBHUDG010000015.1"/>
</dbReference>
<dbReference type="SUPFAM" id="SSF51206">
    <property type="entry name" value="cAMP-binding domain-like"/>
    <property type="match status" value="1"/>
</dbReference>
<dbReference type="InterPro" id="IPR014710">
    <property type="entry name" value="RmlC-like_jellyroll"/>
</dbReference>
<name>A0ABW4IDW9_9SPHI</name>
<proteinExistence type="predicted"/>
<dbReference type="InterPro" id="IPR018490">
    <property type="entry name" value="cNMP-bd_dom_sf"/>
</dbReference>
<dbReference type="CDD" id="cd00038">
    <property type="entry name" value="CAP_ED"/>
    <property type="match status" value="1"/>
</dbReference>
<dbReference type="Proteomes" id="UP001597118">
    <property type="component" value="Unassembled WGS sequence"/>
</dbReference>
<dbReference type="EMBL" id="JBHUDG010000015">
    <property type="protein sequence ID" value="MFD1630174.1"/>
    <property type="molecule type" value="Genomic_DNA"/>
</dbReference>
<feature type="domain" description="Cyclic nucleotide-binding" evidence="1">
    <location>
        <begin position="11"/>
        <end position="130"/>
    </location>
</feature>
<evidence type="ECO:0000313" key="3">
    <source>
        <dbReference type="Proteomes" id="UP001597118"/>
    </source>
</evidence>
<evidence type="ECO:0000313" key="2">
    <source>
        <dbReference type="EMBL" id="MFD1630174.1"/>
    </source>
</evidence>
<evidence type="ECO:0000259" key="1">
    <source>
        <dbReference type="SMART" id="SM00100"/>
    </source>
</evidence>
<reference evidence="3" key="1">
    <citation type="journal article" date="2019" name="Int. J. Syst. Evol. Microbiol.">
        <title>The Global Catalogue of Microorganisms (GCM) 10K type strain sequencing project: providing services to taxonomists for standard genome sequencing and annotation.</title>
        <authorList>
            <consortium name="The Broad Institute Genomics Platform"/>
            <consortium name="The Broad Institute Genome Sequencing Center for Infectious Disease"/>
            <person name="Wu L."/>
            <person name="Ma J."/>
        </authorList>
    </citation>
    <scope>NUCLEOTIDE SEQUENCE [LARGE SCALE GENOMIC DNA]</scope>
    <source>
        <strain evidence="3">CCUG 53762</strain>
    </source>
</reference>
<gene>
    <name evidence="2" type="ORF">ACFSAH_09810</name>
</gene>
<keyword evidence="3" id="KW-1185">Reference proteome</keyword>
<dbReference type="InterPro" id="IPR000595">
    <property type="entry name" value="cNMP-bd_dom"/>
</dbReference>
<protein>
    <submittedName>
        <fullName evidence="2">Crp/Fnr family transcriptional regulator</fullName>
    </submittedName>
</protein>
<sequence>MFKEINAYINHCVRLSDNELAVFNHYLKPKHVPKKTLLLREGEICNFEAFIIKGCIKTYFIDDNGFETILTFATENWWVSDVSSFSDQKPSRMFIETLEDCDLLLINANVKEELLQKVPLLEKAFRLMLQRHLAVYQERLFGYVALSAQERYEIFLEKYPHIPQRVPQHLIASYLGISPEFLSRIRKRNLKK</sequence>